<keyword evidence="1" id="KW-1133">Transmembrane helix</keyword>
<feature type="transmembrane region" description="Helical" evidence="1">
    <location>
        <begin position="194"/>
        <end position="213"/>
    </location>
</feature>
<dbReference type="InterPro" id="IPR010390">
    <property type="entry name" value="ABC-2_transporter-like"/>
</dbReference>
<feature type="transmembrane region" description="Helical" evidence="1">
    <location>
        <begin position="220"/>
        <end position="242"/>
    </location>
</feature>
<gene>
    <name evidence="2" type="ORF">AUK18_02840</name>
</gene>
<accession>A0A1J5AWS5</accession>
<organism evidence="2 3">
    <name type="scientific">Candidatus Beckwithbacteria bacterium CG2_30_44_31</name>
    <dbReference type="NCBI Taxonomy" id="1805035"/>
    <lineage>
        <taxon>Bacteria</taxon>
        <taxon>Candidatus Beckwithiibacteriota</taxon>
    </lineage>
</organism>
<proteinExistence type="predicted"/>
<comment type="caution">
    <text evidence="2">The sequence shown here is derived from an EMBL/GenBank/DDBJ whole genome shotgun (WGS) entry which is preliminary data.</text>
</comment>
<sequence length="259" mass="29703">MKLKRYLIYWLKTSELTFESLIADKLSSTLFISGKLLRFGFMLGFLLAIKEKIKLVSGYNIDQLVIFFLIYNLFDLVGQLFYRGVYWFRSDILSGDLDFKLVKPINPLFQILTSHTDFLDIPQLFIVVVILIIRLPHVAWQNVLVFSLLSLISMLILTAVHIFVAALGVITTEVDHTIWIFRSLSGMAQVPIDIYSPSVRGFLTFVIPIGLIFTFPAKALYGLLTPALIFWTIGFALVFYYLSLKFWYYSLKTYASASS</sequence>
<keyword evidence="1" id="KW-0472">Membrane</keyword>
<dbReference type="EMBL" id="MNXQ01000052">
    <property type="protein sequence ID" value="OIP02964.1"/>
    <property type="molecule type" value="Genomic_DNA"/>
</dbReference>
<dbReference type="AlphaFoldDB" id="A0A1J5AWS5"/>
<evidence type="ECO:0008006" key="4">
    <source>
        <dbReference type="Google" id="ProtNLM"/>
    </source>
</evidence>
<dbReference type="PANTHER" id="PTHR36833">
    <property type="entry name" value="SLR0610 PROTEIN-RELATED"/>
    <property type="match status" value="1"/>
</dbReference>
<feature type="transmembrane region" description="Helical" evidence="1">
    <location>
        <begin position="143"/>
        <end position="170"/>
    </location>
</feature>
<dbReference type="Pfam" id="PF06182">
    <property type="entry name" value="ABC2_membrane_6"/>
    <property type="match status" value="1"/>
</dbReference>
<keyword evidence="1" id="KW-0812">Transmembrane</keyword>
<evidence type="ECO:0000313" key="2">
    <source>
        <dbReference type="EMBL" id="OIP02964.1"/>
    </source>
</evidence>
<protein>
    <recommendedName>
        <fullName evidence="4">ABC transporter permease</fullName>
    </recommendedName>
</protein>
<dbReference type="PANTHER" id="PTHR36833:SF1">
    <property type="entry name" value="INTEGRAL MEMBRANE TRANSPORT PROTEIN"/>
    <property type="match status" value="1"/>
</dbReference>
<name>A0A1J5AWS5_9BACT</name>
<feature type="transmembrane region" description="Helical" evidence="1">
    <location>
        <begin position="61"/>
        <end position="82"/>
    </location>
</feature>
<evidence type="ECO:0000313" key="3">
    <source>
        <dbReference type="Proteomes" id="UP000183605"/>
    </source>
</evidence>
<reference evidence="2 3" key="1">
    <citation type="journal article" date="2016" name="Environ. Microbiol.">
        <title>Genomic resolution of a cold subsurface aquifer community provides metabolic insights for novel microbes adapted to high CO concentrations.</title>
        <authorList>
            <person name="Probst A.J."/>
            <person name="Castelle C.J."/>
            <person name="Singh A."/>
            <person name="Brown C.T."/>
            <person name="Anantharaman K."/>
            <person name="Sharon I."/>
            <person name="Hug L.A."/>
            <person name="Burstein D."/>
            <person name="Emerson J.B."/>
            <person name="Thomas B.C."/>
            <person name="Banfield J.F."/>
        </authorList>
    </citation>
    <scope>NUCLEOTIDE SEQUENCE [LARGE SCALE GENOMIC DNA]</scope>
    <source>
        <strain evidence="2">CG2_30_44_31</strain>
    </source>
</reference>
<evidence type="ECO:0000256" key="1">
    <source>
        <dbReference type="SAM" id="Phobius"/>
    </source>
</evidence>
<dbReference type="Proteomes" id="UP000183605">
    <property type="component" value="Unassembled WGS sequence"/>
</dbReference>
<feature type="transmembrane region" description="Helical" evidence="1">
    <location>
        <begin position="118"/>
        <end position="136"/>
    </location>
</feature>